<dbReference type="InterPro" id="IPR000515">
    <property type="entry name" value="MetI-like"/>
</dbReference>
<dbReference type="EMBL" id="CM001376">
    <property type="protein sequence ID" value="EHM13505.1"/>
    <property type="molecule type" value="Genomic_DNA"/>
</dbReference>
<evidence type="ECO:0000256" key="1">
    <source>
        <dbReference type="ARBA" id="ARBA00004651"/>
    </source>
</evidence>
<feature type="transmembrane region" description="Helical" evidence="7">
    <location>
        <begin position="237"/>
        <end position="266"/>
    </location>
</feature>
<dbReference type="GO" id="GO:0055085">
    <property type="term" value="P:transmembrane transport"/>
    <property type="evidence" value="ECO:0007669"/>
    <property type="project" value="InterPro"/>
</dbReference>
<dbReference type="Gene3D" id="1.10.3720.10">
    <property type="entry name" value="MetI-like"/>
    <property type="match status" value="1"/>
</dbReference>
<dbReference type="InterPro" id="IPR025966">
    <property type="entry name" value="OppC_N"/>
</dbReference>
<dbReference type="Proteomes" id="UP000003806">
    <property type="component" value="Chromosome"/>
</dbReference>
<evidence type="ECO:0000256" key="7">
    <source>
        <dbReference type="RuleBase" id="RU363032"/>
    </source>
</evidence>
<feature type="domain" description="ABC transmembrane type-1" evidence="8">
    <location>
        <begin position="120"/>
        <end position="309"/>
    </location>
</feature>
<dbReference type="SUPFAM" id="SSF161098">
    <property type="entry name" value="MetI-like"/>
    <property type="match status" value="1"/>
</dbReference>
<dbReference type="PANTHER" id="PTHR43386">
    <property type="entry name" value="OLIGOPEPTIDE TRANSPORT SYSTEM PERMEASE PROTEIN APPC"/>
    <property type="match status" value="1"/>
</dbReference>
<evidence type="ECO:0000313" key="9">
    <source>
        <dbReference type="EMBL" id="EHM13505.1"/>
    </source>
</evidence>
<dbReference type="InterPro" id="IPR050366">
    <property type="entry name" value="BP-dependent_transpt_permease"/>
</dbReference>
<dbReference type="HOGENOM" id="CLU_028518_1_1_0"/>
<keyword evidence="5 7" id="KW-1133">Transmembrane helix</keyword>
<dbReference type="eggNOG" id="COG1173">
    <property type="taxonomic scope" value="Bacteria"/>
</dbReference>
<comment type="subcellular location">
    <subcellularLocation>
        <location evidence="1 7">Cell membrane</location>
        <topology evidence="1 7">Multi-pass membrane protein</topology>
    </subcellularLocation>
</comment>
<evidence type="ECO:0000256" key="5">
    <source>
        <dbReference type="ARBA" id="ARBA00022989"/>
    </source>
</evidence>
<keyword evidence="4 7" id="KW-0812">Transmembrane</keyword>
<keyword evidence="10" id="KW-1185">Reference proteome</keyword>
<organism evidence="9 10">
    <name type="scientific">Jonquetella anthropi DSM 22815</name>
    <dbReference type="NCBI Taxonomy" id="885272"/>
    <lineage>
        <taxon>Bacteria</taxon>
        <taxon>Thermotogati</taxon>
        <taxon>Synergistota</taxon>
        <taxon>Synergistia</taxon>
        <taxon>Synergistales</taxon>
        <taxon>Dethiosulfovibrionaceae</taxon>
        <taxon>Jonquetella</taxon>
    </lineage>
</organism>
<dbReference type="GO" id="GO:0005886">
    <property type="term" value="C:plasma membrane"/>
    <property type="evidence" value="ECO:0007669"/>
    <property type="project" value="UniProtKB-SubCell"/>
</dbReference>
<protein>
    <submittedName>
        <fullName evidence="9">ABC-type dipeptide/oligopeptide/nickel transport system, permease component</fullName>
    </submittedName>
</protein>
<feature type="transmembrane region" description="Helical" evidence="7">
    <location>
        <begin position="185"/>
        <end position="202"/>
    </location>
</feature>
<reference evidence="9 10" key="1">
    <citation type="submission" date="2011-11" db="EMBL/GenBank/DDBJ databases">
        <title>The Noncontiguous Finished genome of Jonquetella anthropi DSM 22815.</title>
        <authorList>
            <consortium name="US DOE Joint Genome Institute (JGI-PGF)"/>
            <person name="Lucas S."/>
            <person name="Copeland A."/>
            <person name="Lapidus A."/>
            <person name="Glavina del Rio T."/>
            <person name="Dalin E."/>
            <person name="Tice H."/>
            <person name="Bruce D."/>
            <person name="Goodwin L."/>
            <person name="Pitluck S."/>
            <person name="Peters L."/>
            <person name="Mikhailova N."/>
            <person name="Held B."/>
            <person name="Kyrpides N."/>
            <person name="Mavromatis K."/>
            <person name="Ivanova N."/>
            <person name="Markowitz V."/>
            <person name="Cheng J.-F."/>
            <person name="Hugenholtz P."/>
            <person name="Woyke T."/>
            <person name="Wu D."/>
            <person name="Gronow S."/>
            <person name="Wellnitz S."/>
            <person name="Brambilla E."/>
            <person name="Klenk H.-P."/>
            <person name="Eisen J.A."/>
        </authorList>
    </citation>
    <scope>NUCLEOTIDE SEQUENCE [LARGE SCALE GENOMIC DNA]</scope>
    <source>
        <strain evidence="9 10">DSM 22815</strain>
    </source>
</reference>
<dbReference type="RefSeq" id="WP_008521588.1">
    <property type="nucleotide sequence ID" value="NZ_CM001376.1"/>
</dbReference>
<feature type="transmembrane region" description="Helical" evidence="7">
    <location>
        <begin position="122"/>
        <end position="147"/>
    </location>
</feature>
<dbReference type="OrthoDB" id="9783218at2"/>
<dbReference type="CDD" id="cd06261">
    <property type="entry name" value="TM_PBP2"/>
    <property type="match status" value="1"/>
</dbReference>
<keyword evidence="2 7" id="KW-0813">Transport</keyword>
<feature type="transmembrane region" description="Helical" evidence="7">
    <location>
        <begin position="59"/>
        <end position="79"/>
    </location>
</feature>
<evidence type="ECO:0000313" key="10">
    <source>
        <dbReference type="Proteomes" id="UP000003806"/>
    </source>
</evidence>
<keyword evidence="3" id="KW-1003">Cell membrane</keyword>
<proteinExistence type="inferred from homology"/>
<dbReference type="PROSITE" id="PS50928">
    <property type="entry name" value="ABC_TM1"/>
    <property type="match status" value="1"/>
</dbReference>
<dbReference type="AlphaFoldDB" id="H0ULE6"/>
<dbReference type="Pfam" id="PF00528">
    <property type="entry name" value="BPD_transp_1"/>
    <property type="match status" value="1"/>
</dbReference>
<evidence type="ECO:0000259" key="8">
    <source>
        <dbReference type="PROSITE" id="PS50928"/>
    </source>
</evidence>
<evidence type="ECO:0000256" key="3">
    <source>
        <dbReference type="ARBA" id="ARBA00022475"/>
    </source>
</evidence>
<evidence type="ECO:0000256" key="6">
    <source>
        <dbReference type="ARBA" id="ARBA00023136"/>
    </source>
</evidence>
<dbReference type="Pfam" id="PF12911">
    <property type="entry name" value="OppC_N"/>
    <property type="match status" value="1"/>
</dbReference>
<comment type="similarity">
    <text evidence="7">Belongs to the binding-protein-dependent transport system permease family.</text>
</comment>
<sequence>MMKQTFPSTLSPLFPQSIPWDDPDLYRTVDKEERSQSEFVRPSISYWKDAWQRLYHDKLAIAGLIVVLAVSLLAIFGPMCSEWTYDAQDFLAANEPPSWEHLFGTDMFGRDIYIRVLYGARISLAVGFVASFINLTIGVIYGGIAGFVGGQMDNLMMRIVDIIYSIPMIIYVILLMVVIGPGLKSIFITLGIAYWASMARIVRSEIMRLRNEEFVLAARVVGASPRRMLLRHLIPNAMGPILVTLTLSIPSAIFTEAFLSFVGLGVSAPMASWGVMSNDALGTLAIYPWQLFFPAAAISITILGFNFLGDGLRDALDPRLRK</sequence>
<evidence type="ECO:0000256" key="2">
    <source>
        <dbReference type="ARBA" id="ARBA00022448"/>
    </source>
</evidence>
<name>H0ULE6_9BACT</name>
<keyword evidence="6 7" id="KW-0472">Membrane</keyword>
<dbReference type="InterPro" id="IPR035906">
    <property type="entry name" value="MetI-like_sf"/>
</dbReference>
<feature type="transmembrane region" description="Helical" evidence="7">
    <location>
        <begin position="159"/>
        <end position="179"/>
    </location>
</feature>
<gene>
    <name evidence="9" type="ORF">JonanDRAFT_1139</name>
</gene>
<evidence type="ECO:0000256" key="4">
    <source>
        <dbReference type="ARBA" id="ARBA00022692"/>
    </source>
</evidence>
<dbReference type="STRING" id="885272.JonanDRAFT_1139"/>
<feature type="transmembrane region" description="Helical" evidence="7">
    <location>
        <begin position="286"/>
        <end position="309"/>
    </location>
</feature>
<dbReference type="PANTHER" id="PTHR43386:SF22">
    <property type="entry name" value="OLIGOPEPTIDE TRANSPORT SYSTEM PERMEASE PROTEIN OPPC"/>
    <property type="match status" value="1"/>
</dbReference>
<accession>H0ULE6</accession>